<feature type="transmembrane region" description="Helical" evidence="2">
    <location>
        <begin position="12"/>
        <end position="31"/>
    </location>
</feature>
<dbReference type="InterPro" id="IPR001509">
    <property type="entry name" value="Epimerase_deHydtase"/>
</dbReference>
<evidence type="ECO:0000259" key="3">
    <source>
        <dbReference type="Pfam" id="PF01370"/>
    </source>
</evidence>
<evidence type="ECO:0000313" key="4">
    <source>
        <dbReference type="EMBL" id="MBH8557639.1"/>
    </source>
</evidence>
<dbReference type="RefSeq" id="WP_198066903.1">
    <property type="nucleotide sequence ID" value="NZ_JAEDAD010000001.1"/>
</dbReference>
<dbReference type="EMBL" id="JAEDAE010000002">
    <property type="protein sequence ID" value="MBH8557639.1"/>
    <property type="molecule type" value="Genomic_DNA"/>
</dbReference>
<comment type="similarity">
    <text evidence="1">Belongs to the NAD(P)-dependent epimerase/dehydratase family.</text>
</comment>
<dbReference type="Gene3D" id="3.90.25.10">
    <property type="entry name" value="UDP-galactose 4-epimerase, domain 1"/>
    <property type="match status" value="1"/>
</dbReference>
<dbReference type="PANTHER" id="PTHR43000">
    <property type="entry name" value="DTDP-D-GLUCOSE 4,6-DEHYDRATASE-RELATED"/>
    <property type="match status" value="1"/>
</dbReference>
<sequence>MADTLTTSTLMGSVAVTCVIGGAGFIGRAVVDELLQQGRRVVVVGREATPVPALPAGVEYVANPTGNDDELLRRVLSKVNEVIDLAYATVPKTSFQDPVHDILVNLPTAVRLFELAASLPIRKFVWISSGGTVYGRTKAPFLTEEHLTEPISPYGITKLAIEKYAHMYFESQGLPVVCVRPSNAFGEGQRTYSGQGFIATAIASILDGRELSLYGEEGTVRDYLYVQDVARGIVAALINGQPGQVYNLGSGHGLTNRQVLDALAPLAEATGHAIQLRVLPVRPFDVPLNVLNSEKLTAHTQWRPQLDFAEGLARTWAWYVAHYQTAAARATA</sequence>
<gene>
    <name evidence="4" type="ORF">I7X13_06245</name>
</gene>
<proteinExistence type="inferred from homology"/>
<dbReference type="InterPro" id="IPR036291">
    <property type="entry name" value="NAD(P)-bd_dom_sf"/>
</dbReference>
<evidence type="ECO:0000313" key="5">
    <source>
        <dbReference type="Proteomes" id="UP000625631"/>
    </source>
</evidence>
<protein>
    <submittedName>
        <fullName evidence="4">NAD-dependent epimerase/dehydratase family protein</fullName>
    </submittedName>
</protein>
<keyword evidence="2" id="KW-0812">Transmembrane</keyword>
<dbReference type="Gene3D" id="3.40.50.720">
    <property type="entry name" value="NAD(P)-binding Rossmann-like Domain"/>
    <property type="match status" value="1"/>
</dbReference>
<dbReference type="SUPFAM" id="SSF51735">
    <property type="entry name" value="NAD(P)-binding Rossmann-fold domains"/>
    <property type="match status" value="1"/>
</dbReference>
<feature type="domain" description="NAD-dependent epimerase/dehydratase" evidence="3">
    <location>
        <begin position="18"/>
        <end position="249"/>
    </location>
</feature>
<evidence type="ECO:0000256" key="1">
    <source>
        <dbReference type="ARBA" id="ARBA00007637"/>
    </source>
</evidence>
<keyword evidence="2" id="KW-1133">Transmembrane helix</keyword>
<organism evidence="4 5">
    <name type="scientific">Hymenobacter negativus</name>
    <dbReference type="NCBI Taxonomy" id="2795026"/>
    <lineage>
        <taxon>Bacteria</taxon>
        <taxon>Pseudomonadati</taxon>
        <taxon>Bacteroidota</taxon>
        <taxon>Cytophagia</taxon>
        <taxon>Cytophagales</taxon>
        <taxon>Hymenobacteraceae</taxon>
        <taxon>Hymenobacter</taxon>
    </lineage>
</organism>
<comment type="caution">
    <text evidence="4">The sequence shown here is derived from an EMBL/GenBank/DDBJ whole genome shotgun (WGS) entry which is preliminary data.</text>
</comment>
<keyword evidence="5" id="KW-1185">Reference proteome</keyword>
<dbReference type="Proteomes" id="UP000625631">
    <property type="component" value="Unassembled WGS sequence"/>
</dbReference>
<reference evidence="4 5" key="1">
    <citation type="submission" date="2020-12" db="EMBL/GenBank/DDBJ databases">
        <title>Hymenobacter sp.</title>
        <authorList>
            <person name="Kim M.K."/>
        </authorList>
    </citation>
    <scope>NUCLEOTIDE SEQUENCE [LARGE SCALE GENOMIC DNA]</scope>
    <source>
        <strain evidence="4 5">BT442</strain>
    </source>
</reference>
<dbReference type="Pfam" id="PF01370">
    <property type="entry name" value="Epimerase"/>
    <property type="match status" value="1"/>
</dbReference>
<keyword evidence="2" id="KW-0472">Membrane</keyword>
<accession>A0ABS0Q4N4</accession>
<name>A0ABS0Q4N4_9BACT</name>
<evidence type="ECO:0000256" key="2">
    <source>
        <dbReference type="SAM" id="Phobius"/>
    </source>
</evidence>